<gene>
    <name evidence="6" type="ORF">SKAU_G00370800</name>
</gene>
<feature type="domain" description="LRRCT" evidence="5">
    <location>
        <begin position="205"/>
        <end position="266"/>
    </location>
</feature>
<reference evidence="6" key="1">
    <citation type="journal article" date="2023" name="Science">
        <title>Genome structures resolve the early diversification of teleost fishes.</title>
        <authorList>
            <person name="Parey E."/>
            <person name="Louis A."/>
            <person name="Montfort J."/>
            <person name="Bouchez O."/>
            <person name="Roques C."/>
            <person name="Iampietro C."/>
            <person name="Lluch J."/>
            <person name="Castinel A."/>
            <person name="Donnadieu C."/>
            <person name="Desvignes T."/>
            <person name="Floi Bucao C."/>
            <person name="Jouanno E."/>
            <person name="Wen M."/>
            <person name="Mejri S."/>
            <person name="Dirks R."/>
            <person name="Jansen H."/>
            <person name="Henkel C."/>
            <person name="Chen W.J."/>
            <person name="Zahm M."/>
            <person name="Cabau C."/>
            <person name="Klopp C."/>
            <person name="Thompson A.W."/>
            <person name="Robinson-Rechavi M."/>
            <person name="Braasch I."/>
            <person name="Lecointre G."/>
            <person name="Bobe J."/>
            <person name="Postlethwait J.H."/>
            <person name="Berthelot C."/>
            <person name="Roest Crollius H."/>
            <person name="Guiguen Y."/>
        </authorList>
    </citation>
    <scope>NUCLEOTIDE SEQUENCE</scope>
    <source>
        <strain evidence="6">WJC10195</strain>
    </source>
</reference>
<dbReference type="Gene3D" id="3.80.10.10">
    <property type="entry name" value="Ribonuclease Inhibitor"/>
    <property type="match status" value="4"/>
</dbReference>
<dbReference type="OrthoDB" id="8400687at2759"/>
<organism evidence="6 7">
    <name type="scientific">Synaphobranchus kaupii</name>
    <name type="common">Kaup's arrowtooth eel</name>
    <dbReference type="NCBI Taxonomy" id="118154"/>
    <lineage>
        <taxon>Eukaryota</taxon>
        <taxon>Metazoa</taxon>
        <taxon>Chordata</taxon>
        <taxon>Craniata</taxon>
        <taxon>Vertebrata</taxon>
        <taxon>Euteleostomi</taxon>
        <taxon>Actinopterygii</taxon>
        <taxon>Neopterygii</taxon>
        <taxon>Teleostei</taxon>
        <taxon>Anguilliformes</taxon>
        <taxon>Synaphobranchidae</taxon>
        <taxon>Synaphobranchus</taxon>
    </lineage>
</organism>
<keyword evidence="1" id="KW-0433">Leucine-rich repeat</keyword>
<dbReference type="SMART" id="SM00364">
    <property type="entry name" value="LRR_BAC"/>
    <property type="match status" value="2"/>
</dbReference>
<dbReference type="InterPro" id="IPR001611">
    <property type="entry name" value="Leu-rich_rpt"/>
</dbReference>
<proteinExistence type="predicted"/>
<dbReference type="SMART" id="SM00369">
    <property type="entry name" value="LRR_TYP"/>
    <property type="match status" value="8"/>
</dbReference>
<keyword evidence="7" id="KW-1185">Reference proteome</keyword>
<dbReference type="SMART" id="SM00365">
    <property type="entry name" value="LRR_SD22"/>
    <property type="match status" value="6"/>
</dbReference>
<feature type="domain" description="LRRCT" evidence="5">
    <location>
        <begin position="468"/>
        <end position="529"/>
    </location>
</feature>
<evidence type="ECO:0000256" key="2">
    <source>
        <dbReference type="ARBA" id="ARBA00022729"/>
    </source>
</evidence>
<dbReference type="Proteomes" id="UP001152622">
    <property type="component" value="Chromosome 18"/>
</dbReference>
<evidence type="ECO:0000256" key="1">
    <source>
        <dbReference type="ARBA" id="ARBA00022614"/>
    </source>
</evidence>
<evidence type="ECO:0000259" key="5">
    <source>
        <dbReference type="SMART" id="SM00082"/>
    </source>
</evidence>
<feature type="chain" id="PRO_5040319182" description="LRRCT domain-containing protein" evidence="4">
    <location>
        <begin position="24"/>
        <end position="580"/>
    </location>
</feature>
<dbReference type="PANTHER" id="PTHR24366">
    <property type="entry name" value="IG(IMMUNOGLOBULIN) AND LRR(LEUCINE RICH REPEAT) DOMAINS"/>
    <property type="match status" value="1"/>
</dbReference>
<accession>A0A9Q1IFW2</accession>
<dbReference type="FunFam" id="3.80.10.10:FF:001360">
    <property type="entry name" value="Uncharacterized protein"/>
    <property type="match status" value="1"/>
</dbReference>
<keyword evidence="2 4" id="KW-0732">Signal</keyword>
<evidence type="ECO:0000313" key="7">
    <source>
        <dbReference type="Proteomes" id="UP001152622"/>
    </source>
</evidence>
<dbReference type="PROSITE" id="PS51450">
    <property type="entry name" value="LRR"/>
    <property type="match status" value="6"/>
</dbReference>
<dbReference type="PROSITE" id="PS51257">
    <property type="entry name" value="PROKAR_LIPOPROTEIN"/>
    <property type="match status" value="1"/>
</dbReference>
<dbReference type="SMART" id="SM00082">
    <property type="entry name" value="LRRCT"/>
    <property type="match status" value="2"/>
</dbReference>
<dbReference type="SUPFAM" id="SSF52058">
    <property type="entry name" value="L domain-like"/>
    <property type="match status" value="2"/>
</dbReference>
<keyword evidence="3" id="KW-0677">Repeat</keyword>
<dbReference type="InterPro" id="IPR003591">
    <property type="entry name" value="Leu-rich_rpt_typical-subtyp"/>
</dbReference>
<name>A0A9Q1IFW2_SYNKA</name>
<feature type="signal peptide" evidence="4">
    <location>
        <begin position="1"/>
        <end position="23"/>
    </location>
</feature>
<evidence type="ECO:0000256" key="4">
    <source>
        <dbReference type="SAM" id="SignalP"/>
    </source>
</evidence>
<evidence type="ECO:0000313" key="6">
    <source>
        <dbReference type="EMBL" id="KAJ8338114.1"/>
    </source>
</evidence>
<dbReference type="PRINTS" id="PR00019">
    <property type="entry name" value="LEURICHRPT"/>
</dbReference>
<comment type="caution">
    <text evidence="6">The sequence shown here is derived from an EMBL/GenBank/DDBJ whole genome shotgun (WGS) entry which is preliminary data.</text>
</comment>
<dbReference type="AlphaFoldDB" id="A0A9Q1IFW2"/>
<dbReference type="PANTHER" id="PTHR24366:SF158">
    <property type="entry name" value="PLATELET GLYCOPROTEIN IB ALPHA CHAIN-LIKE-RELATED"/>
    <property type="match status" value="1"/>
</dbReference>
<sequence>MRCTFFLLILYNLCLTMTSCCHSDRNPDHRARVNCTGMTLSTVPSVIDPATEVIVLTNNEFVSLSWTSYQSFHKLHELDLSRNKVSSLENISDLILPSLRVLRLSGNRLQELPESAFAAASKLTEIYLRANQLHTLNEDTFKDLENLEVLDLSQNLIHVLPLSLLSVMTTKILKTFDVEDNRLKVMPNQFFSKLPDIPYVYLSKNPWVCDCEVRYLTYWLDDQGHNVYVHTGPSHIVNDPESVVCDSPCRLKDRTIIDLTDDEYCSPSGDMDSAPVTTAKTSCCHTDRNPDRRARVNCTGMTLSTVPSVIDPATEVIVLTDNEFVSLSWTSYQSFLKLHELDLSQNKVSSLENISDLILPSLRVLRLSGNRLQELPKSAFAAASKLTEIYLRANQLHTLNEDTFKDLENLEVLDLSQNLIQVLPLSLLSVMTTKILMTFDVEDNRLKVIPNQFFSKLPDIPYVYLSKNPWVCDCKVRYLTSWLEDQGHNIYVHTGPSNIINDPESVVCDSPSRLKDQAIIDLTDDEYCSPSGDMDSAPLTTDISSTLSSGYVLPSNQTAAVTQTNTIIPTQTNTTMPTLT</sequence>
<dbReference type="EMBL" id="JAINUF010000018">
    <property type="protein sequence ID" value="KAJ8338114.1"/>
    <property type="molecule type" value="Genomic_DNA"/>
</dbReference>
<evidence type="ECO:0000256" key="3">
    <source>
        <dbReference type="ARBA" id="ARBA00022737"/>
    </source>
</evidence>
<dbReference type="InterPro" id="IPR000483">
    <property type="entry name" value="Cys-rich_flank_reg_C"/>
</dbReference>
<protein>
    <recommendedName>
        <fullName evidence="5">LRRCT domain-containing protein</fullName>
    </recommendedName>
</protein>
<dbReference type="Pfam" id="PF13855">
    <property type="entry name" value="LRR_8"/>
    <property type="match status" value="2"/>
</dbReference>
<dbReference type="InterPro" id="IPR032675">
    <property type="entry name" value="LRR_dom_sf"/>
</dbReference>